<evidence type="ECO:0000313" key="3">
    <source>
        <dbReference type="Proteomes" id="UP000326924"/>
    </source>
</evidence>
<keyword evidence="3" id="KW-1185">Reference proteome</keyword>
<dbReference type="InParanoid" id="A0A5J5EPU3"/>
<comment type="caution">
    <text evidence="2">The sequence shown here is derived from an EMBL/GenBank/DDBJ whole genome shotgun (WGS) entry which is preliminary data.</text>
</comment>
<gene>
    <name evidence="2" type="ORF">FN846DRAFT_165121</name>
</gene>
<evidence type="ECO:0000256" key="1">
    <source>
        <dbReference type="SAM" id="SignalP"/>
    </source>
</evidence>
<proteinExistence type="predicted"/>
<sequence length="136" mass="15214">MLPGRCATVIIMIKLAAAIPDRPPPAVERVVAATIQPLLGPVVILDKDKALEAAWLQARAWLLWLRSRDPDRCRTGQMEECRSLPSEGTRKAYDAELFRHRTLQRSFTDAQAALKRLQHGTPGPGQHLRLPAQKLH</sequence>
<dbReference type="AlphaFoldDB" id="A0A5J5EPU3"/>
<evidence type="ECO:0000313" key="2">
    <source>
        <dbReference type="EMBL" id="KAA8900015.1"/>
    </source>
</evidence>
<feature type="chain" id="PRO_5023878757" evidence="1">
    <location>
        <begin position="19"/>
        <end position="136"/>
    </location>
</feature>
<feature type="signal peptide" evidence="1">
    <location>
        <begin position="1"/>
        <end position="18"/>
    </location>
</feature>
<dbReference type="EMBL" id="VXIS01000160">
    <property type="protein sequence ID" value="KAA8900015.1"/>
    <property type="molecule type" value="Genomic_DNA"/>
</dbReference>
<accession>A0A5J5EPU3</accession>
<dbReference type="Proteomes" id="UP000326924">
    <property type="component" value="Unassembled WGS sequence"/>
</dbReference>
<keyword evidence="1" id="KW-0732">Signal</keyword>
<organism evidence="2 3">
    <name type="scientific">Sphaerosporella brunnea</name>
    <dbReference type="NCBI Taxonomy" id="1250544"/>
    <lineage>
        <taxon>Eukaryota</taxon>
        <taxon>Fungi</taxon>
        <taxon>Dikarya</taxon>
        <taxon>Ascomycota</taxon>
        <taxon>Pezizomycotina</taxon>
        <taxon>Pezizomycetes</taxon>
        <taxon>Pezizales</taxon>
        <taxon>Pyronemataceae</taxon>
        <taxon>Sphaerosporella</taxon>
    </lineage>
</organism>
<protein>
    <submittedName>
        <fullName evidence="2">Uncharacterized protein</fullName>
    </submittedName>
</protein>
<name>A0A5J5EPU3_9PEZI</name>
<reference evidence="2 3" key="1">
    <citation type="submission" date="2019-09" db="EMBL/GenBank/DDBJ databases">
        <title>Draft genome of the ectomycorrhizal ascomycete Sphaerosporella brunnea.</title>
        <authorList>
            <consortium name="DOE Joint Genome Institute"/>
            <person name="Benucci G.M."/>
            <person name="Marozzi G."/>
            <person name="Antonielli L."/>
            <person name="Sanchez S."/>
            <person name="Marco P."/>
            <person name="Wang X."/>
            <person name="Falini L.B."/>
            <person name="Barry K."/>
            <person name="Haridas S."/>
            <person name="Lipzen A."/>
            <person name="Labutti K."/>
            <person name="Grigoriev I.V."/>
            <person name="Murat C."/>
            <person name="Martin F."/>
            <person name="Albertini E."/>
            <person name="Donnini D."/>
            <person name="Bonito G."/>
        </authorList>
    </citation>
    <scope>NUCLEOTIDE SEQUENCE [LARGE SCALE GENOMIC DNA]</scope>
    <source>
        <strain evidence="2 3">Sb_GMNB300</strain>
    </source>
</reference>